<evidence type="ECO:0000313" key="3">
    <source>
        <dbReference type="EMBL" id="GAA3560728.1"/>
    </source>
</evidence>
<feature type="chain" id="PRO_5045510486" evidence="2">
    <location>
        <begin position="30"/>
        <end position="185"/>
    </location>
</feature>
<organism evidence="3 4">
    <name type="scientific">Kribbella ginsengisoli</name>
    <dbReference type="NCBI Taxonomy" id="363865"/>
    <lineage>
        <taxon>Bacteria</taxon>
        <taxon>Bacillati</taxon>
        <taxon>Actinomycetota</taxon>
        <taxon>Actinomycetes</taxon>
        <taxon>Propionibacteriales</taxon>
        <taxon>Kribbellaceae</taxon>
        <taxon>Kribbella</taxon>
    </lineage>
</organism>
<dbReference type="EMBL" id="BAABAA010000003">
    <property type="protein sequence ID" value="GAA3560728.1"/>
    <property type="molecule type" value="Genomic_DNA"/>
</dbReference>
<keyword evidence="4" id="KW-1185">Reference proteome</keyword>
<feature type="region of interest" description="Disordered" evidence="1">
    <location>
        <begin position="160"/>
        <end position="185"/>
    </location>
</feature>
<evidence type="ECO:0000256" key="1">
    <source>
        <dbReference type="SAM" id="MobiDB-lite"/>
    </source>
</evidence>
<name>A0ABP6X5M0_9ACTN</name>
<gene>
    <name evidence="3" type="ORF">GCM10022235_31320</name>
</gene>
<keyword evidence="2" id="KW-0732">Signal</keyword>
<dbReference type="RefSeq" id="WP_344841192.1">
    <property type="nucleotide sequence ID" value="NZ_BAABAA010000003.1"/>
</dbReference>
<evidence type="ECO:0000256" key="2">
    <source>
        <dbReference type="SAM" id="SignalP"/>
    </source>
</evidence>
<accession>A0ABP6X5M0</accession>
<reference evidence="4" key="1">
    <citation type="journal article" date="2019" name="Int. J. Syst. Evol. Microbiol.">
        <title>The Global Catalogue of Microorganisms (GCM) 10K type strain sequencing project: providing services to taxonomists for standard genome sequencing and annotation.</title>
        <authorList>
            <consortium name="The Broad Institute Genomics Platform"/>
            <consortium name="The Broad Institute Genome Sequencing Center for Infectious Disease"/>
            <person name="Wu L."/>
            <person name="Ma J."/>
        </authorList>
    </citation>
    <scope>NUCLEOTIDE SEQUENCE [LARGE SCALE GENOMIC DNA]</scope>
    <source>
        <strain evidence="4">JCM 16928</strain>
    </source>
</reference>
<comment type="caution">
    <text evidence="3">The sequence shown here is derived from an EMBL/GenBank/DDBJ whole genome shotgun (WGS) entry which is preliminary data.</text>
</comment>
<protein>
    <submittedName>
        <fullName evidence="3">Uncharacterized protein</fullName>
    </submittedName>
</protein>
<sequence length="185" mass="19284">MRYPRILLAASTVLAAGLIVIATAGSGAAAPEATHSELQVSYAKNYRTLTELRAASSAAVKVVAESQRSEQLGGVPTTVTTVKVTRTISGTNPGSSIEIRQLGTSEVTGNISKLMQPGHEYLVFLVPSTGADDAAPNRYLIAGESGLYELQGNQYQFRGRDLAPGEPQKLPTSVQAGVAEAAAAR</sequence>
<evidence type="ECO:0000313" key="4">
    <source>
        <dbReference type="Proteomes" id="UP001501222"/>
    </source>
</evidence>
<proteinExistence type="predicted"/>
<feature type="signal peptide" evidence="2">
    <location>
        <begin position="1"/>
        <end position="29"/>
    </location>
</feature>
<dbReference type="Proteomes" id="UP001501222">
    <property type="component" value="Unassembled WGS sequence"/>
</dbReference>
<feature type="compositionally biased region" description="Low complexity" evidence="1">
    <location>
        <begin position="176"/>
        <end position="185"/>
    </location>
</feature>